<reference evidence="2 3" key="1">
    <citation type="journal article" date="2016" name="Nat. Commun.">
        <title>Thousands of microbial genomes shed light on interconnected biogeochemical processes in an aquifer system.</title>
        <authorList>
            <person name="Anantharaman K."/>
            <person name="Brown C.T."/>
            <person name="Hug L.A."/>
            <person name="Sharon I."/>
            <person name="Castelle C.J."/>
            <person name="Probst A.J."/>
            <person name="Thomas B.C."/>
            <person name="Singh A."/>
            <person name="Wilkins M.J."/>
            <person name="Karaoz U."/>
            <person name="Brodie E.L."/>
            <person name="Williams K.H."/>
            <person name="Hubbard S.S."/>
            <person name="Banfield J.F."/>
        </authorList>
    </citation>
    <scope>NUCLEOTIDE SEQUENCE [LARGE SCALE GENOMIC DNA]</scope>
</reference>
<dbReference type="AlphaFoldDB" id="A0A1F4NSG5"/>
<gene>
    <name evidence="2" type="ORF">A2V68_01620</name>
</gene>
<accession>A0A1F4NSG5</accession>
<evidence type="ECO:0000313" key="2">
    <source>
        <dbReference type="EMBL" id="OGB74395.1"/>
    </source>
</evidence>
<dbReference type="EMBL" id="META01000002">
    <property type="protein sequence ID" value="OGB74395.1"/>
    <property type="molecule type" value="Genomic_DNA"/>
</dbReference>
<protein>
    <submittedName>
        <fullName evidence="2">Uncharacterized protein</fullName>
    </submittedName>
</protein>
<evidence type="ECO:0000256" key="1">
    <source>
        <dbReference type="SAM" id="Phobius"/>
    </source>
</evidence>
<organism evidence="2 3">
    <name type="scientific">candidate division Kazan bacterium RBG_13_50_9</name>
    <dbReference type="NCBI Taxonomy" id="1798535"/>
    <lineage>
        <taxon>Bacteria</taxon>
        <taxon>Bacteria division Kazan-3B-28</taxon>
    </lineage>
</organism>
<comment type="caution">
    <text evidence="2">The sequence shown here is derived from an EMBL/GenBank/DDBJ whole genome shotgun (WGS) entry which is preliminary data.</text>
</comment>
<keyword evidence="1" id="KW-0812">Transmembrane</keyword>
<proteinExistence type="predicted"/>
<keyword evidence="1" id="KW-0472">Membrane</keyword>
<feature type="transmembrane region" description="Helical" evidence="1">
    <location>
        <begin position="20"/>
        <end position="41"/>
    </location>
</feature>
<sequence>MEGVNKTIIRRAESQIRQQLFGMLALAVVGLMVMNSFGLLVRGAADNTNMTFNVSSGTFSIENAPESIAFPAQSFGAANNITGNEEIDNVDITDYRGTATAWEVVTNANNLTNGTNIISAYRLSLYATGATASNVANFDTNRVNVGSTGSLGGAGVTLINGSTQASGVVELDNALVNLYFSATDQAGNYAAVLLYTLS</sequence>
<dbReference type="Proteomes" id="UP000176651">
    <property type="component" value="Unassembled WGS sequence"/>
</dbReference>
<name>A0A1F4NSG5_UNCK3</name>
<evidence type="ECO:0000313" key="3">
    <source>
        <dbReference type="Proteomes" id="UP000176651"/>
    </source>
</evidence>
<keyword evidence="1" id="KW-1133">Transmembrane helix</keyword>